<proteinExistence type="predicted"/>
<dbReference type="OrthoDB" id="6266000at2"/>
<evidence type="ECO:0000313" key="2">
    <source>
        <dbReference type="EMBL" id="TWX68091.1"/>
    </source>
</evidence>
<dbReference type="AlphaFoldDB" id="A0A5C6QH04"/>
<protein>
    <submittedName>
        <fullName evidence="2">Uncharacterized protein</fullName>
    </submittedName>
</protein>
<accession>A0A5C6QH04</accession>
<dbReference type="Proteomes" id="UP000321822">
    <property type="component" value="Unassembled WGS sequence"/>
</dbReference>
<comment type="caution">
    <text evidence="2">The sequence shown here is derived from an EMBL/GenBank/DDBJ whole genome shotgun (WGS) entry which is preliminary data.</text>
</comment>
<dbReference type="EMBL" id="VOLT01000005">
    <property type="protein sequence ID" value="TWX68091.1"/>
    <property type="molecule type" value="Genomic_DNA"/>
</dbReference>
<gene>
    <name evidence="2" type="ORF">ESZ36_10640</name>
</gene>
<evidence type="ECO:0000313" key="3">
    <source>
        <dbReference type="Proteomes" id="UP000321822"/>
    </source>
</evidence>
<evidence type="ECO:0000256" key="1">
    <source>
        <dbReference type="SAM" id="Phobius"/>
    </source>
</evidence>
<reference evidence="2 3" key="1">
    <citation type="submission" date="2019-07" db="EMBL/GenBank/DDBJ databases">
        <title>Genomes of sea-ice associated Colwellia species.</title>
        <authorList>
            <person name="Bowman J.P."/>
        </authorList>
    </citation>
    <scope>NUCLEOTIDE SEQUENCE [LARGE SCALE GENOMIC DNA]</scope>
    <source>
        <strain evidence="2 3">ACAM 459</strain>
    </source>
</reference>
<keyword evidence="3" id="KW-1185">Reference proteome</keyword>
<keyword evidence="1" id="KW-0472">Membrane</keyword>
<name>A0A5C6QH04_9GAMM</name>
<organism evidence="2 3">
    <name type="scientific">Colwellia demingiae</name>
    <dbReference type="NCBI Taxonomy" id="89401"/>
    <lineage>
        <taxon>Bacteria</taxon>
        <taxon>Pseudomonadati</taxon>
        <taxon>Pseudomonadota</taxon>
        <taxon>Gammaproteobacteria</taxon>
        <taxon>Alteromonadales</taxon>
        <taxon>Colwelliaceae</taxon>
        <taxon>Colwellia</taxon>
    </lineage>
</organism>
<keyword evidence="1" id="KW-0812">Transmembrane</keyword>
<keyword evidence="1" id="KW-1133">Transmembrane helix</keyword>
<feature type="transmembrane region" description="Helical" evidence="1">
    <location>
        <begin position="12"/>
        <end position="28"/>
    </location>
</feature>
<sequence length="139" mass="15963">MDNRINLYQRTVIFSLLFTLMGFSYNVWRMEVSENNNNIRTASFEMLINLSSLEQLVYSAYYDDDLKEGNPRKGWVIVGLIDDLSVLTDDEVKAKTTALKDVWSVNWETISTSQQTVDKVVGSLDSVREEIKILLNSLD</sequence>